<gene>
    <name evidence="2" type="ORF">PVAND_016147</name>
</gene>
<accession>A0A9J6BFC0</accession>
<proteinExistence type="predicted"/>
<dbReference type="PROSITE" id="PS51257">
    <property type="entry name" value="PROKAR_LIPOPROTEIN"/>
    <property type="match status" value="1"/>
</dbReference>
<dbReference type="AlphaFoldDB" id="A0A9J6BFC0"/>
<dbReference type="Proteomes" id="UP001107558">
    <property type="component" value="Chromosome 4"/>
</dbReference>
<keyword evidence="1" id="KW-0732">Signal</keyword>
<dbReference type="EMBL" id="JADBJN010000004">
    <property type="protein sequence ID" value="KAG5668198.1"/>
    <property type="molecule type" value="Genomic_DNA"/>
</dbReference>
<evidence type="ECO:0000313" key="3">
    <source>
        <dbReference type="Proteomes" id="UP001107558"/>
    </source>
</evidence>
<protein>
    <submittedName>
        <fullName evidence="2">Uncharacterized protein</fullName>
    </submittedName>
</protein>
<reference evidence="2" key="1">
    <citation type="submission" date="2021-03" db="EMBL/GenBank/DDBJ databases">
        <title>Chromosome level genome of the anhydrobiotic midge Polypedilum vanderplanki.</title>
        <authorList>
            <person name="Yoshida Y."/>
            <person name="Kikawada T."/>
            <person name="Gusev O."/>
        </authorList>
    </citation>
    <scope>NUCLEOTIDE SEQUENCE</scope>
    <source>
        <strain evidence="2">NIAS01</strain>
        <tissue evidence="2">Whole body or cell culture</tissue>
    </source>
</reference>
<sequence length="184" mass="21582">MSKILLVLYFFTTISCSNILAQRKVRVVEWQGDTKYSLVSRQYEKDETTTLVGKFNMNAKISYYPYNGKEFHYTDKKDKELLFDNPSWVQYKGYIPPRAFIAGYENEGSNNEKMIYVCQRNHEGVNVLCKLIEKTCLCPYNGLEYKYHEKFNVLIELPAIKFGIIETLNNPSFEFVDENSDNKN</sequence>
<evidence type="ECO:0000313" key="2">
    <source>
        <dbReference type="EMBL" id="KAG5668198.1"/>
    </source>
</evidence>
<feature type="signal peptide" evidence="1">
    <location>
        <begin position="1"/>
        <end position="16"/>
    </location>
</feature>
<organism evidence="2 3">
    <name type="scientific">Polypedilum vanderplanki</name>
    <name type="common">Sleeping chironomid midge</name>
    <dbReference type="NCBI Taxonomy" id="319348"/>
    <lineage>
        <taxon>Eukaryota</taxon>
        <taxon>Metazoa</taxon>
        <taxon>Ecdysozoa</taxon>
        <taxon>Arthropoda</taxon>
        <taxon>Hexapoda</taxon>
        <taxon>Insecta</taxon>
        <taxon>Pterygota</taxon>
        <taxon>Neoptera</taxon>
        <taxon>Endopterygota</taxon>
        <taxon>Diptera</taxon>
        <taxon>Nematocera</taxon>
        <taxon>Chironomoidea</taxon>
        <taxon>Chironomidae</taxon>
        <taxon>Chironominae</taxon>
        <taxon>Polypedilum</taxon>
        <taxon>Polypedilum</taxon>
    </lineage>
</organism>
<dbReference type="PANTHER" id="PTHR31649:SF1">
    <property type="entry name" value="FARNESOIC ACID O-METHYL TRANSFERASE DOMAIN-CONTAINING PROTEIN"/>
    <property type="match status" value="1"/>
</dbReference>
<dbReference type="PANTHER" id="PTHR31649">
    <property type="entry name" value="AGAP009604-PA"/>
    <property type="match status" value="1"/>
</dbReference>
<feature type="chain" id="PRO_5039922394" evidence="1">
    <location>
        <begin position="17"/>
        <end position="184"/>
    </location>
</feature>
<comment type="caution">
    <text evidence="2">The sequence shown here is derived from an EMBL/GenBank/DDBJ whole genome shotgun (WGS) entry which is preliminary data.</text>
</comment>
<keyword evidence="3" id="KW-1185">Reference proteome</keyword>
<evidence type="ECO:0000256" key="1">
    <source>
        <dbReference type="SAM" id="SignalP"/>
    </source>
</evidence>
<name>A0A9J6BFC0_POLVA</name>